<evidence type="ECO:0000256" key="1">
    <source>
        <dbReference type="ARBA" id="ARBA00004211"/>
    </source>
</evidence>
<dbReference type="GO" id="GO:0006886">
    <property type="term" value="P:intracellular protein transport"/>
    <property type="evidence" value="ECO:0007669"/>
    <property type="project" value="TreeGrafter"/>
</dbReference>
<protein>
    <submittedName>
        <fullName evidence="12">Uncharacterized protein AlNc14C2G296</fullName>
    </submittedName>
</protein>
<keyword evidence="5 10" id="KW-1133">Transmembrane helix</keyword>
<evidence type="ECO:0000313" key="12">
    <source>
        <dbReference type="EMBL" id="CCA14188.1"/>
    </source>
</evidence>
<dbReference type="Gene3D" id="1.20.58.70">
    <property type="match status" value="1"/>
</dbReference>
<evidence type="ECO:0000256" key="9">
    <source>
        <dbReference type="SAM" id="MobiDB-lite"/>
    </source>
</evidence>
<dbReference type="CDD" id="cd15844">
    <property type="entry name" value="SNARE_syntaxin5"/>
    <property type="match status" value="1"/>
</dbReference>
<feature type="region of interest" description="Disordered" evidence="9">
    <location>
        <begin position="190"/>
        <end position="253"/>
    </location>
</feature>
<dbReference type="SMART" id="SM00397">
    <property type="entry name" value="t_SNARE"/>
    <property type="match status" value="1"/>
</dbReference>
<evidence type="ECO:0000259" key="11">
    <source>
        <dbReference type="PROSITE" id="PS50192"/>
    </source>
</evidence>
<evidence type="ECO:0000256" key="2">
    <source>
        <dbReference type="ARBA" id="ARBA00009063"/>
    </source>
</evidence>
<evidence type="ECO:0000256" key="8">
    <source>
        <dbReference type="SAM" id="Coils"/>
    </source>
</evidence>
<keyword evidence="4 10" id="KW-0812">Transmembrane</keyword>
<reference evidence="12" key="1">
    <citation type="journal article" date="2011" name="PLoS Biol.">
        <title>Gene gain and loss during evolution of obligate parasitism in the white rust pathogen of Arabidopsis thaliana.</title>
        <authorList>
            <person name="Kemen E."/>
            <person name="Gardiner A."/>
            <person name="Schultz-Larsen T."/>
            <person name="Kemen A.C."/>
            <person name="Balmuth A.L."/>
            <person name="Robert-Seilaniantz A."/>
            <person name="Bailey K."/>
            <person name="Holub E."/>
            <person name="Studholme D.J."/>
            <person name="Maclean D."/>
            <person name="Jones J.D."/>
        </authorList>
    </citation>
    <scope>NUCLEOTIDE SEQUENCE</scope>
</reference>
<dbReference type="HOGENOM" id="CLU_066135_0_0_1"/>
<dbReference type="PANTHER" id="PTHR19957:SF3">
    <property type="entry name" value="SYNTAXIN-5"/>
    <property type="match status" value="1"/>
</dbReference>
<evidence type="ECO:0000256" key="6">
    <source>
        <dbReference type="ARBA" id="ARBA00023054"/>
    </source>
</evidence>
<evidence type="ECO:0000256" key="7">
    <source>
        <dbReference type="ARBA" id="ARBA00023136"/>
    </source>
</evidence>
<dbReference type="EMBL" id="FR824047">
    <property type="protein sequence ID" value="CCA14188.1"/>
    <property type="molecule type" value="Genomic_DNA"/>
</dbReference>
<dbReference type="GO" id="GO:0000139">
    <property type="term" value="C:Golgi membrane"/>
    <property type="evidence" value="ECO:0007669"/>
    <property type="project" value="TreeGrafter"/>
</dbReference>
<comment type="similarity">
    <text evidence="2">Belongs to the syntaxin family.</text>
</comment>
<feature type="compositionally biased region" description="Polar residues" evidence="9">
    <location>
        <begin position="192"/>
        <end position="206"/>
    </location>
</feature>
<keyword evidence="6 8" id="KW-0175">Coiled coil</keyword>
<evidence type="ECO:0000256" key="3">
    <source>
        <dbReference type="ARBA" id="ARBA00022448"/>
    </source>
</evidence>
<proteinExistence type="inferred from homology"/>
<dbReference type="InterPro" id="IPR045242">
    <property type="entry name" value="Syntaxin"/>
</dbReference>
<evidence type="ECO:0000256" key="4">
    <source>
        <dbReference type="ARBA" id="ARBA00022692"/>
    </source>
</evidence>
<comment type="subcellular location">
    <subcellularLocation>
        <location evidence="1">Membrane</location>
        <topology evidence="1">Single-pass type IV membrane protein</topology>
    </subcellularLocation>
</comment>
<dbReference type="GO" id="GO:0000149">
    <property type="term" value="F:SNARE binding"/>
    <property type="evidence" value="ECO:0007669"/>
    <property type="project" value="TreeGrafter"/>
</dbReference>
<sequence>MDRTCEFVNICVLFDTGCKPQQIHKPLSNASRWSEQIADQQRQNEQLLIEFEQLVSTKNFSGGTTTTQIATLIDILKKDLKSIDDNIQQFQKNMEQSGKHPQHYQAHFSVVASLLKTRCAKSAKRFHAALQRHTEMIKAQSTRRSRFSHAGASPVVRINTPLFARPNATKSAASSVGDATKKHLGQIIPTAGNAQNANTTSPSTEPLKTGLRRRGQVEQSEPSSFSEKPFSGSSAKQSMQIYTRRGDSQTRYQNASQVESTIVEISGMYSRMANMVAEQGEILTRIDDNMDAAQQNVESAQGELLKLYHMVSGNRSLIIKIFIILILVIILFVVVF</sequence>
<evidence type="ECO:0000256" key="5">
    <source>
        <dbReference type="ARBA" id="ARBA00022989"/>
    </source>
</evidence>
<accession>F0VZF8</accession>
<dbReference type="GO" id="GO:0006888">
    <property type="term" value="P:endoplasmic reticulum to Golgi vesicle-mediated transport"/>
    <property type="evidence" value="ECO:0007669"/>
    <property type="project" value="TreeGrafter"/>
</dbReference>
<dbReference type="PROSITE" id="PS50192">
    <property type="entry name" value="T_SNARE"/>
    <property type="match status" value="1"/>
</dbReference>
<feature type="transmembrane region" description="Helical" evidence="10">
    <location>
        <begin position="317"/>
        <end position="335"/>
    </location>
</feature>
<dbReference type="GO" id="GO:0031201">
    <property type="term" value="C:SNARE complex"/>
    <property type="evidence" value="ECO:0007669"/>
    <property type="project" value="TreeGrafter"/>
</dbReference>
<gene>
    <name evidence="12" type="primary">AlNc14C2G296</name>
    <name evidence="12" type="ORF">ALNC14_003310</name>
</gene>
<dbReference type="SUPFAM" id="SSF47661">
    <property type="entry name" value="t-snare proteins"/>
    <property type="match status" value="1"/>
</dbReference>
<dbReference type="AlphaFoldDB" id="F0VZF8"/>
<feature type="coiled-coil region" evidence="8">
    <location>
        <begin position="30"/>
        <end position="93"/>
    </location>
</feature>
<keyword evidence="7 10" id="KW-0472">Membrane</keyword>
<dbReference type="GO" id="GO:0005484">
    <property type="term" value="F:SNAP receptor activity"/>
    <property type="evidence" value="ECO:0007669"/>
    <property type="project" value="TreeGrafter"/>
</dbReference>
<feature type="compositionally biased region" description="Low complexity" evidence="9">
    <location>
        <begin position="220"/>
        <end position="234"/>
    </location>
</feature>
<dbReference type="Pfam" id="PF05739">
    <property type="entry name" value="SNARE"/>
    <property type="match status" value="1"/>
</dbReference>
<keyword evidence="3" id="KW-0813">Transport</keyword>
<dbReference type="InterPro" id="IPR000727">
    <property type="entry name" value="T_SNARE_dom"/>
</dbReference>
<feature type="domain" description="T-SNARE coiled-coil homology" evidence="11">
    <location>
        <begin position="245"/>
        <end position="307"/>
    </location>
</feature>
<evidence type="ECO:0000256" key="10">
    <source>
        <dbReference type="SAM" id="Phobius"/>
    </source>
</evidence>
<organism evidence="12">
    <name type="scientific">Albugo laibachii Nc14</name>
    <dbReference type="NCBI Taxonomy" id="890382"/>
    <lineage>
        <taxon>Eukaryota</taxon>
        <taxon>Sar</taxon>
        <taxon>Stramenopiles</taxon>
        <taxon>Oomycota</taxon>
        <taxon>Peronosporomycetes</taxon>
        <taxon>Albuginales</taxon>
        <taxon>Albuginaceae</taxon>
        <taxon>Albugo</taxon>
    </lineage>
</organism>
<dbReference type="InterPro" id="IPR010989">
    <property type="entry name" value="SNARE"/>
</dbReference>
<reference evidence="12" key="2">
    <citation type="submission" date="2011-02" db="EMBL/GenBank/DDBJ databases">
        <authorList>
            <person name="MacLean D."/>
        </authorList>
    </citation>
    <scope>NUCLEOTIDE SEQUENCE</scope>
</reference>
<name>F0VZF8_9STRA</name>
<dbReference type="GO" id="GO:0048278">
    <property type="term" value="P:vesicle docking"/>
    <property type="evidence" value="ECO:0007669"/>
    <property type="project" value="TreeGrafter"/>
</dbReference>
<dbReference type="GO" id="GO:0006906">
    <property type="term" value="P:vesicle fusion"/>
    <property type="evidence" value="ECO:0007669"/>
    <property type="project" value="TreeGrafter"/>
</dbReference>
<dbReference type="PANTHER" id="PTHR19957">
    <property type="entry name" value="SYNTAXIN"/>
    <property type="match status" value="1"/>
</dbReference>